<dbReference type="PRINTS" id="PR00688">
    <property type="entry name" value="XYLOSISMRASE"/>
</dbReference>
<keyword evidence="5 8" id="KW-0413">Isomerase</keyword>
<keyword evidence="6 8" id="KW-0119">Carbohydrate metabolism</keyword>
<dbReference type="GO" id="GO:0042732">
    <property type="term" value="P:D-xylose metabolic process"/>
    <property type="evidence" value="ECO:0007669"/>
    <property type="project" value="UniProtKB-KW"/>
</dbReference>
<dbReference type="Gene3D" id="3.20.20.150">
    <property type="entry name" value="Divalent-metal-dependent TIM barrel enzymes"/>
    <property type="match status" value="1"/>
</dbReference>
<evidence type="ECO:0000256" key="2">
    <source>
        <dbReference type="ARBA" id="ARBA00011958"/>
    </source>
</evidence>
<comment type="similarity">
    <text evidence="1 8">Belongs to the xylose isomerase family.</text>
</comment>
<dbReference type="NCBIfam" id="NF003998">
    <property type="entry name" value="PRK05474.1"/>
    <property type="match status" value="1"/>
</dbReference>
<dbReference type="GeneID" id="42006936"/>
<dbReference type="PANTHER" id="PTHR48408">
    <property type="match status" value="1"/>
</dbReference>
<evidence type="ECO:0000256" key="5">
    <source>
        <dbReference type="ARBA" id="ARBA00023235"/>
    </source>
</evidence>
<dbReference type="InterPro" id="IPR001998">
    <property type="entry name" value="Xylose_isomerase"/>
</dbReference>
<dbReference type="PANTHER" id="PTHR48408:SF1">
    <property type="entry name" value="XYLOSE ISOMERASE"/>
    <property type="match status" value="1"/>
</dbReference>
<proteinExistence type="inferred from homology"/>
<keyword evidence="4 8" id="KW-0479">Metal-binding</keyword>
<dbReference type="EMBL" id="QEAO01000056">
    <property type="protein sequence ID" value="TPX30811.1"/>
    <property type="molecule type" value="Genomic_DNA"/>
</dbReference>
<comment type="caution">
    <text evidence="9">The sequence shown here is derived from an EMBL/GenBank/DDBJ whole genome shotgun (WGS) entry which is preliminary data.</text>
</comment>
<keyword evidence="3 8" id="KW-0859">Xylose metabolism</keyword>
<organism evidence="9 10">
    <name type="scientific">Synchytrium microbalum</name>
    <dbReference type="NCBI Taxonomy" id="1806994"/>
    <lineage>
        <taxon>Eukaryota</taxon>
        <taxon>Fungi</taxon>
        <taxon>Fungi incertae sedis</taxon>
        <taxon>Chytridiomycota</taxon>
        <taxon>Chytridiomycota incertae sedis</taxon>
        <taxon>Chytridiomycetes</taxon>
        <taxon>Synchytriales</taxon>
        <taxon>Synchytriaceae</taxon>
        <taxon>Synchytrium</taxon>
    </lineage>
</organism>
<evidence type="ECO:0000256" key="1">
    <source>
        <dbReference type="ARBA" id="ARBA00005765"/>
    </source>
</evidence>
<dbReference type="AlphaFoldDB" id="A0A507BUA5"/>
<dbReference type="InterPro" id="IPR013452">
    <property type="entry name" value="Xylose_isom_bac"/>
</dbReference>
<evidence type="ECO:0000313" key="9">
    <source>
        <dbReference type="EMBL" id="TPX30811.1"/>
    </source>
</evidence>
<dbReference type="STRING" id="1806994.A0A507BUA5"/>
<accession>A0A507BUA5</accession>
<evidence type="ECO:0000256" key="4">
    <source>
        <dbReference type="ARBA" id="ARBA00022723"/>
    </source>
</evidence>
<dbReference type="GO" id="GO:0046872">
    <property type="term" value="F:metal ion binding"/>
    <property type="evidence" value="ECO:0007669"/>
    <property type="project" value="UniProtKB-KW"/>
</dbReference>
<evidence type="ECO:0000256" key="7">
    <source>
        <dbReference type="ARBA" id="ARBA00033659"/>
    </source>
</evidence>
<dbReference type="RefSeq" id="XP_031022391.1">
    <property type="nucleotide sequence ID" value="XM_031171639.1"/>
</dbReference>
<dbReference type="NCBIfam" id="TIGR02630">
    <property type="entry name" value="xylose_isom_A"/>
    <property type="match status" value="1"/>
</dbReference>
<dbReference type="SUPFAM" id="SSF51658">
    <property type="entry name" value="Xylose isomerase-like"/>
    <property type="match status" value="1"/>
</dbReference>
<name>A0A507BUA5_9FUNG</name>
<gene>
    <name evidence="9" type="ORF">SmJEL517_g05713</name>
</gene>
<evidence type="ECO:0000256" key="6">
    <source>
        <dbReference type="ARBA" id="ARBA00023277"/>
    </source>
</evidence>
<reference evidence="9 10" key="1">
    <citation type="journal article" date="2019" name="Sci. Rep.">
        <title>Comparative genomics of chytrid fungi reveal insights into the obligate biotrophic and pathogenic lifestyle of Synchytrium endobioticum.</title>
        <authorList>
            <person name="van de Vossenberg B.T.L.H."/>
            <person name="Warris S."/>
            <person name="Nguyen H.D.T."/>
            <person name="van Gent-Pelzer M.P.E."/>
            <person name="Joly D.L."/>
            <person name="van de Geest H.C."/>
            <person name="Bonants P.J.M."/>
            <person name="Smith D.S."/>
            <person name="Levesque C.A."/>
            <person name="van der Lee T.A.J."/>
        </authorList>
    </citation>
    <scope>NUCLEOTIDE SEQUENCE [LARGE SCALE GENOMIC DNA]</scope>
    <source>
        <strain evidence="9 10">JEL517</strain>
    </source>
</reference>
<evidence type="ECO:0000313" key="10">
    <source>
        <dbReference type="Proteomes" id="UP000319731"/>
    </source>
</evidence>
<keyword evidence="10" id="KW-1185">Reference proteome</keyword>
<protein>
    <recommendedName>
        <fullName evidence="2 8">Xylose isomerase</fullName>
        <ecNumber evidence="2 8">5.3.1.5</ecNumber>
    </recommendedName>
</protein>
<sequence>MAKEFFPMVSGITYGGPECTDPLKFRWYNADEVIYGKRMRDHLKFAVCFWHTFRWPGTDPFGVATFARPWSTIDAADASIEQAISVSNHRVDAAFEFLSKLGVDYYTFHDRDVAPEGRTIQETNAILDAVTDYMLIKQQQTGIKLLWGTANLFSHPRYKDGAMTSPDLKVFAHAAAQVKKAMEVTNKLGGTGYVFWGGREGYQTILNTNIKREMDHMATFLRMVVQHKKDIGATFHMFIEPKPREPTKHQYDYDAQTVLHFLHLHNLQDDFTLNIEPNHTTLAGHSYEHDVVVAAALGKLGSIDCNSGDPLLGWDTDQFLCNEKEATLVVKAVLEMGGLRGGFNFDCKPRRESTDLEDLFISHIGAMDVFARGLRNAAKILETGIIPNMVSQRYSTWDSSTGRHIEAGSSSLKELAKIAEDQDPIVVASARSELFDRVLNDEIHNSIAKDSKL</sequence>
<comment type="catalytic activity">
    <reaction evidence="7 8">
        <text>alpha-D-xylose = alpha-D-xylulofuranose</text>
        <dbReference type="Rhea" id="RHEA:22816"/>
        <dbReference type="ChEBI" id="CHEBI:28518"/>
        <dbReference type="ChEBI" id="CHEBI:188998"/>
        <dbReference type="EC" id="5.3.1.5"/>
    </reaction>
</comment>
<evidence type="ECO:0000256" key="3">
    <source>
        <dbReference type="ARBA" id="ARBA00022629"/>
    </source>
</evidence>
<dbReference type="OrthoDB" id="1730074at2759"/>
<evidence type="ECO:0000256" key="8">
    <source>
        <dbReference type="RuleBase" id="RU000609"/>
    </source>
</evidence>
<dbReference type="GO" id="GO:0009045">
    <property type="term" value="F:xylose isomerase activity"/>
    <property type="evidence" value="ECO:0007669"/>
    <property type="project" value="UniProtKB-EC"/>
</dbReference>
<dbReference type="EC" id="5.3.1.5" evidence="2 8"/>
<dbReference type="HAMAP" id="MF_00455">
    <property type="entry name" value="Xylose_isom_A"/>
    <property type="match status" value="1"/>
</dbReference>
<dbReference type="PROSITE" id="PS51415">
    <property type="entry name" value="XYLOSE_ISOMERASE"/>
    <property type="match status" value="1"/>
</dbReference>
<dbReference type="InterPro" id="IPR036237">
    <property type="entry name" value="Xyl_isomerase-like_sf"/>
</dbReference>
<dbReference type="Proteomes" id="UP000319731">
    <property type="component" value="Unassembled WGS sequence"/>
</dbReference>